<evidence type="ECO:0000256" key="1">
    <source>
        <dbReference type="ARBA" id="ARBA00022821"/>
    </source>
</evidence>
<sequence length="727" mass="82962">MSLSTAGSLVQLNIMKVIGCESLKEIVSEQQKEGNAEEDKGEKDEENASKVNIVFKQLKALELVSLRNLESFCNSNGCLFEFPSLEKLVKFLDGMDKISVDEEEDFGLQKVWQCDTNGLQKDWFYNLESLTLKNCEFESYAIPSNVLCCLKRLKELTVRGCDKLKGIFEMNDTRGTFRLTKLYLSQLPNMTHVWQKDNQGISCFQNLQEVIVVSCDKLEILFPTALAGDLRMLEQLDVRHCDELIEIIGQEDGENERTEAEEGTTEKCLFPRLTQLKLTGLPQLTCFCSTMLTLGCNELHVIDVTDCKKLQLFEGQQKEEDSTSITIHPTFSNIKDISEVEHLCLNSKDTSVLFSLLSQAAYEVKLQYLNVLKLSFDDDVNGKSTLPLHLFGTPNLEKLEIYNSVTIKEIFRSQLDIPNIISNNETLGNLKQLYLFDLFELNSISGLEHLPKLQLLDVSECPSLTTLVLQPGSNLKELKLSRCHGLACLFTSRTARMLKHLEEMCIYNCKSIKEIVGKDEHDETQQNQEIKFERLERIKIEALESLECFYPGNATLQFPYLIQVEILKCPKVRIFSGGQINAESFRGIQYSDNQDDDLFFHSDLNSSFESLFLHQFQRHLALGDFPELEQKWLGSQETPSHWSFSKLESLKVEGCEFISDAVLPSHLLPLLENLEVLCVQKCDRVKAIFDLKDTPTSDPNMIVTLRLKKLILKQLPNLIHIWNNDPN</sequence>
<dbReference type="EMBL" id="JASCZI010121402">
    <property type="protein sequence ID" value="MED6161582.1"/>
    <property type="molecule type" value="Genomic_DNA"/>
</dbReference>
<gene>
    <name evidence="3" type="ORF">PIB30_062152</name>
</gene>
<dbReference type="PANTHER" id="PTHR33463">
    <property type="entry name" value="NB-ARC DOMAIN-CONTAINING PROTEIN-RELATED"/>
    <property type="match status" value="1"/>
</dbReference>
<reference evidence="3 4" key="1">
    <citation type="journal article" date="2023" name="Plants (Basel)">
        <title>Bridging the Gap: Combining Genomics and Transcriptomics Approaches to Understand Stylosanthes scabra, an Orphan Legume from the Brazilian Caatinga.</title>
        <authorList>
            <person name="Ferreira-Neto J.R.C."/>
            <person name="da Silva M.D."/>
            <person name="Binneck E."/>
            <person name="de Melo N.F."/>
            <person name="da Silva R.H."/>
            <person name="de Melo A.L.T.M."/>
            <person name="Pandolfi V."/>
            <person name="Bustamante F.O."/>
            <person name="Brasileiro-Vidal A.C."/>
            <person name="Benko-Iseppon A.M."/>
        </authorList>
    </citation>
    <scope>NUCLEOTIDE SEQUENCE [LARGE SCALE GENOMIC DNA]</scope>
    <source>
        <tissue evidence="3">Leaves</tissue>
    </source>
</reference>
<dbReference type="SUPFAM" id="SSF52047">
    <property type="entry name" value="RNI-like"/>
    <property type="match status" value="1"/>
</dbReference>
<accession>A0ABU6UJU8</accession>
<protein>
    <recommendedName>
        <fullName evidence="2">Disease resistance protein At4g27190-like leucine-rich repeats domain-containing protein</fullName>
    </recommendedName>
</protein>
<proteinExistence type="predicted"/>
<feature type="domain" description="Disease resistance protein At4g27190-like leucine-rich repeats" evidence="2">
    <location>
        <begin position="473"/>
        <end position="573"/>
    </location>
</feature>
<feature type="domain" description="Disease resistance protein At4g27190-like leucine-rich repeats" evidence="2">
    <location>
        <begin position="105"/>
        <end position="242"/>
    </location>
</feature>
<evidence type="ECO:0000313" key="3">
    <source>
        <dbReference type="EMBL" id="MED6161582.1"/>
    </source>
</evidence>
<comment type="caution">
    <text evidence="3">The sequence shown here is derived from an EMBL/GenBank/DDBJ whole genome shotgun (WGS) entry which is preliminary data.</text>
</comment>
<organism evidence="3 4">
    <name type="scientific">Stylosanthes scabra</name>
    <dbReference type="NCBI Taxonomy" id="79078"/>
    <lineage>
        <taxon>Eukaryota</taxon>
        <taxon>Viridiplantae</taxon>
        <taxon>Streptophyta</taxon>
        <taxon>Embryophyta</taxon>
        <taxon>Tracheophyta</taxon>
        <taxon>Spermatophyta</taxon>
        <taxon>Magnoliopsida</taxon>
        <taxon>eudicotyledons</taxon>
        <taxon>Gunneridae</taxon>
        <taxon>Pentapetalae</taxon>
        <taxon>rosids</taxon>
        <taxon>fabids</taxon>
        <taxon>Fabales</taxon>
        <taxon>Fabaceae</taxon>
        <taxon>Papilionoideae</taxon>
        <taxon>50 kb inversion clade</taxon>
        <taxon>dalbergioids sensu lato</taxon>
        <taxon>Dalbergieae</taxon>
        <taxon>Pterocarpus clade</taxon>
        <taxon>Stylosanthes</taxon>
    </lineage>
</organism>
<dbReference type="Gene3D" id="3.80.10.10">
    <property type="entry name" value="Ribonuclease Inhibitor"/>
    <property type="match status" value="3"/>
</dbReference>
<keyword evidence="4" id="KW-1185">Reference proteome</keyword>
<dbReference type="InterPro" id="IPR050905">
    <property type="entry name" value="Plant_NBS-LRR"/>
</dbReference>
<dbReference type="InterPro" id="IPR032675">
    <property type="entry name" value="LRR_dom_sf"/>
</dbReference>
<dbReference type="Pfam" id="PF23247">
    <property type="entry name" value="LRR_RPS2"/>
    <property type="match status" value="3"/>
</dbReference>
<feature type="domain" description="Disease resistance protein At4g27190-like leucine-rich repeats" evidence="2">
    <location>
        <begin position="619"/>
        <end position="726"/>
    </location>
</feature>
<name>A0ABU6UJU8_9FABA</name>
<evidence type="ECO:0000259" key="2">
    <source>
        <dbReference type="Pfam" id="PF23247"/>
    </source>
</evidence>
<evidence type="ECO:0000313" key="4">
    <source>
        <dbReference type="Proteomes" id="UP001341840"/>
    </source>
</evidence>
<dbReference type="InterPro" id="IPR057135">
    <property type="entry name" value="At4g27190-like_LRR"/>
</dbReference>
<dbReference type="Proteomes" id="UP001341840">
    <property type="component" value="Unassembled WGS sequence"/>
</dbReference>
<keyword evidence="1" id="KW-0611">Plant defense</keyword>
<dbReference type="PANTHER" id="PTHR33463:SF145">
    <property type="entry name" value="NB-ARC DOMAIN-CONTAINING PROTEIN"/>
    <property type="match status" value="1"/>
</dbReference>
<dbReference type="SUPFAM" id="SSF52058">
    <property type="entry name" value="L domain-like"/>
    <property type="match status" value="1"/>
</dbReference>